<name>A0AAD2Q2G1_9AGAR</name>
<keyword evidence="6 9" id="KW-1133">Transmembrane helix</keyword>
<sequence length="409" mass="44815">QPRRSSSHSNRATLMSDSIPSSTSSIADSGLIFSYAGLLLSASATIYVGAHASLPSPRKHKGSSQDIDHDQEDDGGDEEESEERLSSADAWLFPIMGSCVLVGLYLVIKYFGPGWINWVLGWYFALAGIGAVWKSYVGLLRWTVGEARWRSYPELAVVFKQRQVLSASQTEPSSQFSSGSASPVHAPVKTKSQFSVSPLLTFKVPSLLLLPFSAAPSLLYILRPDRTALLTNLLGIAFAQNAIALLKLDGFRTGCILLSALFFYDIWWVFGTRVMVEVATNLDVPIKLIMPKAAQGGYTMLGLGDIVIPGVFIALCLRFDHHRAERPVSSTFSRPYFLANLFAYISGLVTTMIVMHAFGKAQPALLYLSPACIGAFLLTAAFRNELSVAWKWEDKSTSDLAEELEEKNK</sequence>
<dbReference type="AlphaFoldDB" id="A0AAD2Q2G1"/>
<feature type="non-terminal residue" evidence="10">
    <location>
        <position position="1"/>
    </location>
</feature>
<gene>
    <name evidence="10" type="ORF">MYCIT1_LOCUS11922</name>
</gene>
<feature type="transmembrane region" description="Helical" evidence="9">
    <location>
        <begin position="296"/>
        <end position="317"/>
    </location>
</feature>
<comment type="similarity">
    <text evidence="2">Belongs to the peptidase A22B family.</text>
</comment>
<dbReference type="InterPro" id="IPR006639">
    <property type="entry name" value="Preselin/SPP"/>
</dbReference>
<dbReference type="GO" id="GO:0098554">
    <property type="term" value="C:cytoplasmic side of endoplasmic reticulum membrane"/>
    <property type="evidence" value="ECO:0007669"/>
    <property type="project" value="TreeGrafter"/>
</dbReference>
<evidence type="ECO:0000256" key="7">
    <source>
        <dbReference type="ARBA" id="ARBA00023136"/>
    </source>
</evidence>
<dbReference type="GO" id="GO:0098553">
    <property type="term" value="C:lumenal side of endoplasmic reticulum membrane"/>
    <property type="evidence" value="ECO:0007669"/>
    <property type="project" value="TreeGrafter"/>
</dbReference>
<dbReference type="SMART" id="SM00730">
    <property type="entry name" value="PSN"/>
    <property type="match status" value="1"/>
</dbReference>
<evidence type="ECO:0000256" key="8">
    <source>
        <dbReference type="SAM" id="MobiDB-lite"/>
    </source>
</evidence>
<comment type="caution">
    <text evidence="10">The sequence shown here is derived from an EMBL/GenBank/DDBJ whole genome shotgun (WGS) entry which is preliminary data.</text>
</comment>
<dbReference type="GO" id="GO:0042500">
    <property type="term" value="F:aspartic endopeptidase activity, intramembrane cleaving"/>
    <property type="evidence" value="ECO:0007669"/>
    <property type="project" value="InterPro"/>
</dbReference>
<evidence type="ECO:0000256" key="2">
    <source>
        <dbReference type="ARBA" id="ARBA00006859"/>
    </source>
</evidence>
<feature type="region of interest" description="Disordered" evidence="8">
    <location>
        <begin position="1"/>
        <end position="25"/>
    </location>
</feature>
<keyword evidence="3 9" id="KW-0812">Transmembrane</keyword>
<feature type="transmembrane region" description="Helical" evidence="9">
    <location>
        <begin position="32"/>
        <end position="54"/>
    </location>
</feature>
<evidence type="ECO:0000256" key="6">
    <source>
        <dbReference type="ARBA" id="ARBA00022989"/>
    </source>
</evidence>
<feature type="compositionally biased region" description="Acidic residues" evidence="8">
    <location>
        <begin position="69"/>
        <end position="81"/>
    </location>
</feature>
<feature type="compositionally biased region" description="Low complexity" evidence="8">
    <location>
        <begin position="16"/>
        <end position="25"/>
    </location>
</feature>
<keyword evidence="5" id="KW-0256">Endoplasmic reticulum</keyword>
<feature type="transmembrane region" description="Helical" evidence="9">
    <location>
        <begin position="364"/>
        <end position="382"/>
    </location>
</feature>
<evidence type="ECO:0000313" key="10">
    <source>
        <dbReference type="EMBL" id="CAK5268631.1"/>
    </source>
</evidence>
<keyword evidence="4" id="KW-0378">Hydrolase</keyword>
<dbReference type="EMBL" id="CAVNYO010000138">
    <property type="protein sequence ID" value="CAK5268631.1"/>
    <property type="molecule type" value="Genomic_DNA"/>
</dbReference>
<organism evidence="10 11">
    <name type="scientific">Mycena citricolor</name>
    <dbReference type="NCBI Taxonomy" id="2018698"/>
    <lineage>
        <taxon>Eukaryota</taxon>
        <taxon>Fungi</taxon>
        <taxon>Dikarya</taxon>
        <taxon>Basidiomycota</taxon>
        <taxon>Agaricomycotina</taxon>
        <taxon>Agaricomycetes</taxon>
        <taxon>Agaricomycetidae</taxon>
        <taxon>Agaricales</taxon>
        <taxon>Marasmiineae</taxon>
        <taxon>Mycenaceae</taxon>
        <taxon>Mycena</taxon>
    </lineage>
</organism>
<accession>A0AAD2Q2G1</accession>
<dbReference type="Proteomes" id="UP001295794">
    <property type="component" value="Unassembled WGS sequence"/>
</dbReference>
<evidence type="ECO:0000313" key="11">
    <source>
        <dbReference type="Proteomes" id="UP001295794"/>
    </source>
</evidence>
<keyword evidence="7 9" id="KW-0472">Membrane</keyword>
<dbReference type="GO" id="GO:0006465">
    <property type="term" value="P:signal peptide processing"/>
    <property type="evidence" value="ECO:0007669"/>
    <property type="project" value="TreeGrafter"/>
</dbReference>
<feature type="transmembrane region" description="Helical" evidence="9">
    <location>
        <begin position="337"/>
        <end position="358"/>
    </location>
</feature>
<feature type="transmembrane region" description="Helical" evidence="9">
    <location>
        <begin position="255"/>
        <end position="276"/>
    </location>
</feature>
<comment type="subcellular location">
    <subcellularLocation>
        <location evidence="1">Endoplasmic reticulum membrane</location>
        <topology evidence="1">Multi-pass membrane protein</topology>
    </subcellularLocation>
</comment>
<evidence type="ECO:0008006" key="12">
    <source>
        <dbReference type="Google" id="ProtNLM"/>
    </source>
</evidence>
<evidence type="ECO:0000256" key="9">
    <source>
        <dbReference type="SAM" id="Phobius"/>
    </source>
</evidence>
<evidence type="ECO:0000256" key="4">
    <source>
        <dbReference type="ARBA" id="ARBA00022801"/>
    </source>
</evidence>
<evidence type="ECO:0000256" key="3">
    <source>
        <dbReference type="ARBA" id="ARBA00022692"/>
    </source>
</evidence>
<dbReference type="PANTHER" id="PTHR12174">
    <property type="entry name" value="SIGNAL PEPTIDE PEPTIDASE"/>
    <property type="match status" value="1"/>
</dbReference>
<feature type="transmembrane region" description="Helical" evidence="9">
    <location>
        <begin position="90"/>
        <end position="108"/>
    </location>
</feature>
<dbReference type="Pfam" id="PF04258">
    <property type="entry name" value="Peptidase_A22B"/>
    <property type="match status" value="1"/>
</dbReference>
<dbReference type="InterPro" id="IPR007369">
    <property type="entry name" value="Peptidase_A22B_SPP"/>
</dbReference>
<evidence type="ECO:0000256" key="5">
    <source>
        <dbReference type="ARBA" id="ARBA00022824"/>
    </source>
</evidence>
<protein>
    <recommendedName>
        <fullName evidence="12">Signal peptide peptidase-domain-containing protein</fullName>
    </recommendedName>
</protein>
<proteinExistence type="inferred from homology"/>
<reference evidence="10" key="1">
    <citation type="submission" date="2023-11" db="EMBL/GenBank/DDBJ databases">
        <authorList>
            <person name="De Vega J J."/>
            <person name="De Vega J J."/>
        </authorList>
    </citation>
    <scope>NUCLEOTIDE SEQUENCE</scope>
</reference>
<dbReference type="GO" id="GO:0033619">
    <property type="term" value="P:membrane protein proteolysis"/>
    <property type="evidence" value="ECO:0007669"/>
    <property type="project" value="TreeGrafter"/>
</dbReference>
<evidence type="ECO:0000256" key="1">
    <source>
        <dbReference type="ARBA" id="ARBA00004477"/>
    </source>
</evidence>
<dbReference type="PANTHER" id="PTHR12174:SF23">
    <property type="entry name" value="MINOR HISTOCOMPATIBILITY ANTIGEN H13"/>
    <property type="match status" value="1"/>
</dbReference>
<keyword evidence="11" id="KW-1185">Reference proteome</keyword>
<feature type="region of interest" description="Disordered" evidence="8">
    <location>
        <begin position="54"/>
        <end position="81"/>
    </location>
</feature>
<feature type="transmembrane region" description="Helical" evidence="9">
    <location>
        <begin position="120"/>
        <end position="140"/>
    </location>
</feature>